<dbReference type="GO" id="GO:0016614">
    <property type="term" value="F:oxidoreductase activity, acting on CH-OH group of donors"/>
    <property type="evidence" value="ECO:0007669"/>
    <property type="project" value="InterPro"/>
</dbReference>
<feature type="domain" description="Glucose-methanol-choline oxidoreductase C-terminal" evidence="6">
    <location>
        <begin position="485"/>
        <end position="621"/>
    </location>
</feature>
<dbReference type="OrthoDB" id="269227at2759"/>
<comment type="cofactor">
    <cofactor evidence="4">
        <name>FAD</name>
        <dbReference type="ChEBI" id="CHEBI:57692"/>
    </cofactor>
</comment>
<feature type="domain" description="Glucose-methanol-choline oxidoreductase N-terminal" evidence="5">
    <location>
        <begin position="48"/>
        <end position="372"/>
    </location>
</feature>
<dbReference type="GO" id="GO:0044550">
    <property type="term" value="P:secondary metabolite biosynthetic process"/>
    <property type="evidence" value="ECO:0007669"/>
    <property type="project" value="TreeGrafter"/>
</dbReference>
<evidence type="ECO:0000313" key="7">
    <source>
        <dbReference type="EMBL" id="KAB8077556.1"/>
    </source>
</evidence>
<evidence type="ECO:0000256" key="4">
    <source>
        <dbReference type="PIRSR" id="PIRSR000137-2"/>
    </source>
</evidence>
<dbReference type="Gene3D" id="3.30.560.10">
    <property type="entry name" value="Glucose Oxidase, domain 3"/>
    <property type="match status" value="1"/>
</dbReference>
<name>A0A5N5XA92_9EURO</name>
<protein>
    <recommendedName>
        <fullName evidence="9">GMC oxidoreductase</fullName>
    </recommendedName>
</protein>
<evidence type="ECO:0000259" key="5">
    <source>
        <dbReference type="Pfam" id="PF00732"/>
    </source>
</evidence>
<gene>
    <name evidence="7" type="ORF">BDV29DRAFT_198626</name>
</gene>
<dbReference type="InterPro" id="IPR012132">
    <property type="entry name" value="GMC_OxRdtase"/>
</dbReference>
<reference evidence="7 8" key="1">
    <citation type="submission" date="2019-04" db="EMBL/GenBank/DDBJ databases">
        <title>Friends and foes A comparative genomics study of 23 Aspergillus species from section Flavi.</title>
        <authorList>
            <consortium name="DOE Joint Genome Institute"/>
            <person name="Kjaerbolling I."/>
            <person name="Vesth T."/>
            <person name="Frisvad J.C."/>
            <person name="Nybo J.L."/>
            <person name="Theobald S."/>
            <person name="Kildgaard S."/>
            <person name="Isbrandt T."/>
            <person name="Kuo A."/>
            <person name="Sato A."/>
            <person name="Lyhne E.K."/>
            <person name="Kogle M.E."/>
            <person name="Wiebenga A."/>
            <person name="Kun R.S."/>
            <person name="Lubbers R.J."/>
            <person name="Makela M.R."/>
            <person name="Barry K."/>
            <person name="Chovatia M."/>
            <person name="Clum A."/>
            <person name="Daum C."/>
            <person name="Haridas S."/>
            <person name="He G."/>
            <person name="LaButti K."/>
            <person name="Lipzen A."/>
            <person name="Mondo S."/>
            <person name="Riley R."/>
            <person name="Salamov A."/>
            <person name="Simmons B.A."/>
            <person name="Magnuson J.K."/>
            <person name="Henrissat B."/>
            <person name="Mortensen U.H."/>
            <person name="Larsen T.O."/>
            <person name="Devries R.P."/>
            <person name="Grigoriev I.V."/>
            <person name="Machida M."/>
            <person name="Baker S.E."/>
            <person name="Andersen M.R."/>
        </authorList>
    </citation>
    <scope>NUCLEOTIDE SEQUENCE [LARGE SCALE GENOMIC DNA]</scope>
    <source>
        <strain evidence="7 8">CBS 151.66</strain>
    </source>
</reference>
<evidence type="ECO:0000259" key="6">
    <source>
        <dbReference type="Pfam" id="PF05199"/>
    </source>
</evidence>
<evidence type="ECO:0000313" key="8">
    <source>
        <dbReference type="Proteomes" id="UP000326565"/>
    </source>
</evidence>
<comment type="similarity">
    <text evidence="1">Belongs to the GMC oxidoreductase family.</text>
</comment>
<dbReference type="EMBL" id="ML732167">
    <property type="protein sequence ID" value="KAB8077556.1"/>
    <property type="molecule type" value="Genomic_DNA"/>
</dbReference>
<evidence type="ECO:0000256" key="3">
    <source>
        <dbReference type="PIRSR" id="PIRSR000137-1"/>
    </source>
</evidence>
<keyword evidence="8" id="KW-1185">Reference proteome</keyword>
<dbReference type="PRINTS" id="PR00411">
    <property type="entry name" value="PNDRDTASEI"/>
</dbReference>
<feature type="active site" description="Proton donor" evidence="3">
    <location>
        <position position="568"/>
    </location>
</feature>
<dbReference type="Gene3D" id="3.50.50.60">
    <property type="entry name" value="FAD/NAD(P)-binding domain"/>
    <property type="match status" value="1"/>
</dbReference>
<dbReference type="InterPro" id="IPR036188">
    <property type="entry name" value="FAD/NAD-bd_sf"/>
</dbReference>
<proteinExistence type="inferred from homology"/>
<dbReference type="InterPro" id="IPR007867">
    <property type="entry name" value="GMC_OxRtase_C"/>
</dbReference>
<dbReference type="AlphaFoldDB" id="A0A5N5XA92"/>
<organism evidence="7 8">
    <name type="scientific">Aspergillus leporis</name>
    <dbReference type="NCBI Taxonomy" id="41062"/>
    <lineage>
        <taxon>Eukaryota</taxon>
        <taxon>Fungi</taxon>
        <taxon>Dikarya</taxon>
        <taxon>Ascomycota</taxon>
        <taxon>Pezizomycotina</taxon>
        <taxon>Eurotiomycetes</taxon>
        <taxon>Eurotiomycetidae</taxon>
        <taxon>Eurotiales</taxon>
        <taxon>Aspergillaceae</taxon>
        <taxon>Aspergillus</taxon>
        <taxon>Aspergillus subgen. Circumdati</taxon>
    </lineage>
</organism>
<evidence type="ECO:0008006" key="9">
    <source>
        <dbReference type="Google" id="ProtNLM"/>
    </source>
</evidence>
<dbReference type="SUPFAM" id="SSF51905">
    <property type="entry name" value="FAD/NAD(P)-binding domain"/>
    <property type="match status" value="1"/>
</dbReference>
<keyword evidence="4" id="KW-0274">FAD</keyword>
<evidence type="ECO:0000256" key="1">
    <source>
        <dbReference type="ARBA" id="ARBA00010790"/>
    </source>
</evidence>
<sequence>MFVLQIRKFVELATASAGLDSKVNLFSYGQPGPILGSSFAVPGTNETFDYVVIGGGTAGLTIASRLAQSGSNLSVAVVEAGGFYEVDNGNLSIVPGYSTFFTGWSPSDYQPLVDWGLTTEPQPGAANRAHHYPRGKTLGGSSARNFLLYQRPTIDSMQKWADEVGDQSYTFANMLPFFKKSGHYTPPDQTAYPDMSNTQTVDAFTPAGGPLEISFGNHVDPFGAYARKAYIALGMDQIDGFNNGKLLGSAYATSTIDPRNAHRVSSESSFLQAALNSGANLVVYKNTLGQKILFNSDKVATGVLVSTGATFGTESVNFTLNARKEVIVTAGVFQSAQLLMVSGIGPCNEFSKFGIPCISHLSGVGKNLQDHVMFGSARRVNVPTASAGINNATLAAQLVQQYLQDASGPLSIFSSSYYGWEKLPEPYRCQLSNQSIQALTAIPTDWPELEWLTIGAYLGNGFNRQTADPMDGHNYATISTALIAPQSRGTVSLAGPDMNTLPIIDPQWLVDTTDIELAIQGFKRGREVWVKLVELGVADPVEYFPGTNVTTDEQIYEFISQTSTSVYHASSTCKMGQKDDPMAVLDSSARVYGVQGLRVVDASSFPFLPPGHPQSVVYALAEKIADEILSTREQ</sequence>
<dbReference type="InterPro" id="IPR000172">
    <property type="entry name" value="GMC_OxRdtase_N"/>
</dbReference>
<feature type="binding site" evidence="4">
    <location>
        <begin position="613"/>
        <end position="614"/>
    </location>
    <ligand>
        <name>FAD</name>
        <dbReference type="ChEBI" id="CHEBI:57692"/>
    </ligand>
</feature>
<dbReference type="PIRSF" id="PIRSF000137">
    <property type="entry name" value="Alcohol_oxidase"/>
    <property type="match status" value="1"/>
</dbReference>
<dbReference type="Proteomes" id="UP000326565">
    <property type="component" value="Unassembled WGS sequence"/>
</dbReference>
<dbReference type="PANTHER" id="PTHR11552:SF138">
    <property type="entry name" value="DEHYDROGENASE PKFF-RELATED"/>
    <property type="match status" value="1"/>
</dbReference>
<accession>A0A5N5XA92</accession>
<dbReference type="Pfam" id="PF05199">
    <property type="entry name" value="GMC_oxred_C"/>
    <property type="match status" value="1"/>
</dbReference>
<dbReference type="Pfam" id="PF00732">
    <property type="entry name" value="GMC_oxred_N"/>
    <property type="match status" value="1"/>
</dbReference>
<dbReference type="SUPFAM" id="SSF54373">
    <property type="entry name" value="FAD-linked reductases, C-terminal domain"/>
    <property type="match status" value="1"/>
</dbReference>
<dbReference type="PANTHER" id="PTHR11552">
    <property type="entry name" value="GLUCOSE-METHANOL-CHOLINE GMC OXIDOREDUCTASE"/>
    <property type="match status" value="1"/>
</dbReference>
<keyword evidence="2" id="KW-0325">Glycoprotein</keyword>
<evidence type="ECO:0000256" key="2">
    <source>
        <dbReference type="ARBA" id="ARBA00023180"/>
    </source>
</evidence>
<keyword evidence="4" id="KW-0285">Flavoprotein</keyword>
<feature type="active site" description="Proton acceptor" evidence="3">
    <location>
        <position position="612"/>
    </location>
</feature>
<dbReference type="GO" id="GO:0050660">
    <property type="term" value="F:flavin adenine dinucleotide binding"/>
    <property type="evidence" value="ECO:0007669"/>
    <property type="project" value="InterPro"/>
</dbReference>